<protein>
    <submittedName>
        <fullName evidence="1">Bacteriophage HK97-gp10 putative tail-component</fullName>
    </submittedName>
</protein>
<evidence type="ECO:0000313" key="1">
    <source>
        <dbReference type="EMBL" id="PXV93781.1"/>
    </source>
</evidence>
<dbReference type="AlphaFoldDB" id="A0A318EQN1"/>
<dbReference type="Proteomes" id="UP000247523">
    <property type="component" value="Unassembled WGS sequence"/>
</dbReference>
<dbReference type="InterPro" id="IPR010064">
    <property type="entry name" value="HK97-gp10_tail"/>
</dbReference>
<dbReference type="RefSeq" id="WP_110290632.1">
    <property type="nucleotide sequence ID" value="NZ_QICS01000002.1"/>
</dbReference>
<dbReference type="EMBL" id="QICS01000002">
    <property type="protein sequence ID" value="PXV93781.1"/>
    <property type="molecule type" value="Genomic_DNA"/>
</dbReference>
<dbReference type="Pfam" id="PF04883">
    <property type="entry name" value="HK97-gp10_like"/>
    <property type="match status" value="1"/>
</dbReference>
<organism evidence="1 2">
    <name type="scientific">Lachnotalea glycerini</name>
    <dbReference type="NCBI Taxonomy" id="1763509"/>
    <lineage>
        <taxon>Bacteria</taxon>
        <taxon>Bacillati</taxon>
        <taxon>Bacillota</taxon>
        <taxon>Clostridia</taxon>
        <taxon>Lachnospirales</taxon>
        <taxon>Lachnospiraceae</taxon>
        <taxon>Lachnotalea</taxon>
    </lineage>
</organism>
<sequence>MAERRVSVDQMADAIAQSMAEFADLSNEVMKECVTETSKSVKKEIQENAPVRTGKYKKSWAAKKVKENANSLTMVVHSRDRYQISHLLEHGHAKRGGGRVAAIPHIAQAEQRGAEELVSRIERGLSG</sequence>
<evidence type="ECO:0000313" key="2">
    <source>
        <dbReference type="Proteomes" id="UP000247523"/>
    </source>
</evidence>
<accession>A0A318EQN1</accession>
<comment type="caution">
    <text evidence="1">The sequence shown here is derived from an EMBL/GenBank/DDBJ whole genome shotgun (WGS) entry which is preliminary data.</text>
</comment>
<gene>
    <name evidence="1" type="ORF">C8E03_102556</name>
</gene>
<reference evidence="1 2" key="1">
    <citation type="submission" date="2018-05" db="EMBL/GenBank/DDBJ databases">
        <title>Genomic Encyclopedia of Type Strains, Phase IV (KMG-IV): sequencing the most valuable type-strain genomes for metagenomic binning, comparative biology and taxonomic classification.</title>
        <authorList>
            <person name="Goeker M."/>
        </authorList>
    </citation>
    <scope>NUCLEOTIDE SEQUENCE [LARGE SCALE GENOMIC DNA]</scope>
    <source>
        <strain evidence="1 2">DSM 28816</strain>
    </source>
</reference>
<name>A0A318EQN1_9FIRM</name>
<proteinExistence type="predicted"/>